<dbReference type="AlphaFoldDB" id="A0AAD5GQ12"/>
<dbReference type="EMBL" id="JAMZMK010005982">
    <property type="protein sequence ID" value="KAI7751107.1"/>
    <property type="molecule type" value="Genomic_DNA"/>
</dbReference>
<gene>
    <name evidence="1" type="ORF">M8C21_020512</name>
</gene>
<sequence>MPPWWIKLHMTKETFLSGIALLFRYHLCGL</sequence>
<evidence type="ECO:0000313" key="1">
    <source>
        <dbReference type="EMBL" id="KAI7751107.1"/>
    </source>
</evidence>
<reference evidence="1" key="1">
    <citation type="submission" date="2022-06" db="EMBL/GenBank/DDBJ databases">
        <title>Uncovering the hologenomic basis of an extraordinary plant invasion.</title>
        <authorList>
            <person name="Bieker V.C."/>
            <person name="Martin M.D."/>
            <person name="Gilbert T."/>
            <person name="Hodgins K."/>
            <person name="Battlay P."/>
            <person name="Petersen B."/>
            <person name="Wilson J."/>
        </authorList>
    </citation>
    <scope>NUCLEOTIDE SEQUENCE</scope>
    <source>
        <strain evidence="1">AA19_3_7</strain>
        <tissue evidence="1">Leaf</tissue>
    </source>
</reference>
<keyword evidence="2" id="KW-1185">Reference proteome</keyword>
<proteinExistence type="predicted"/>
<protein>
    <submittedName>
        <fullName evidence="1">Uncharacterized protein</fullName>
    </submittedName>
</protein>
<comment type="caution">
    <text evidence="1">The sequence shown here is derived from an EMBL/GenBank/DDBJ whole genome shotgun (WGS) entry which is preliminary data.</text>
</comment>
<name>A0AAD5GQ12_AMBAR</name>
<organism evidence="1 2">
    <name type="scientific">Ambrosia artemisiifolia</name>
    <name type="common">Common ragweed</name>
    <dbReference type="NCBI Taxonomy" id="4212"/>
    <lineage>
        <taxon>Eukaryota</taxon>
        <taxon>Viridiplantae</taxon>
        <taxon>Streptophyta</taxon>
        <taxon>Embryophyta</taxon>
        <taxon>Tracheophyta</taxon>
        <taxon>Spermatophyta</taxon>
        <taxon>Magnoliopsida</taxon>
        <taxon>eudicotyledons</taxon>
        <taxon>Gunneridae</taxon>
        <taxon>Pentapetalae</taxon>
        <taxon>asterids</taxon>
        <taxon>campanulids</taxon>
        <taxon>Asterales</taxon>
        <taxon>Asteraceae</taxon>
        <taxon>Asteroideae</taxon>
        <taxon>Heliantheae alliance</taxon>
        <taxon>Heliantheae</taxon>
        <taxon>Ambrosia</taxon>
    </lineage>
</organism>
<dbReference type="Proteomes" id="UP001206925">
    <property type="component" value="Unassembled WGS sequence"/>
</dbReference>
<evidence type="ECO:0000313" key="2">
    <source>
        <dbReference type="Proteomes" id="UP001206925"/>
    </source>
</evidence>
<accession>A0AAD5GQ12</accession>